<evidence type="ECO:0000313" key="2">
    <source>
        <dbReference type="EMBL" id="RRT60733.1"/>
    </source>
</evidence>
<proteinExistence type="predicted"/>
<protein>
    <submittedName>
        <fullName evidence="2">Uncharacterized protein</fullName>
    </submittedName>
</protein>
<gene>
    <name evidence="2" type="ORF">B296_00024625</name>
</gene>
<reference evidence="2 3" key="1">
    <citation type="journal article" date="2014" name="Agronomy (Basel)">
        <title>A Draft Genome Sequence for Ensete ventricosum, the Drought-Tolerant Tree Against Hunger.</title>
        <authorList>
            <person name="Harrison J."/>
            <person name="Moore K.A."/>
            <person name="Paszkiewicz K."/>
            <person name="Jones T."/>
            <person name="Grant M."/>
            <person name="Ambacheew D."/>
            <person name="Muzemil S."/>
            <person name="Studholme D.J."/>
        </authorList>
    </citation>
    <scope>NUCLEOTIDE SEQUENCE [LARGE SCALE GENOMIC DNA]</scope>
</reference>
<name>A0A426Z9Y2_ENSVE</name>
<evidence type="ECO:0000256" key="1">
    <source>
        <dbReference type="SAM" id="MobiDB-lite"/>
    </source>
</evidence>
<accession>A0A426Z9Y2</accession>
<dbReference type="AlphaFoldDB" id="A0A426Z9Y2"/>
<organism evidence="2 3">
    <name type="scientific">Ensete ventricosum</name>
    <name type="common">Abyssinian banana</name>
    <name type="synonym">Musa ensete</name>
    <dbReference type="NCBI Taxonomy" id="4639"/>
    <lineage>
        <taxon>Eukaryota</taxon>
        <taxon>Viridiplantae</taxon>
        <taxon>Streptophyta</taxon>
        <taxon>Embryophyta</taxon>
        <taxon>Tracheophyta</taxon>
        <taxon>Spermatophyta</taxon>
        <taxon>Magnoliopsida</taxon>
        <taxon>Liliopsida</taxon>
        <taxon>Zingiberales</taxon>
        <taxon>Musaceae</taxon>
        <taxon>Ensete</taxon>
    </lineage>
</organism>
<comment type="caution">
    <text evidence="2">The sequence shown here is derived from an EMBL/GenBank/DDBJ whole genome shotgun (WGS) entry which is preliminary data.</text>
</comment>
<sequence length="71" mass="7228">MATVSPLTGAATRKGSSPAGMIVAATRCKAARGSPTIKATAYKGDRWQEQSPTRVVPAEGNNTCPKGGCAH</sequence>
<evidence type="ECO:0000313" key="3">
    <source>
        <dbReference type="Proteomes" id="UP000287651"/>
    </source>
</evidence>
<feature type="region of interest" description="Disordered" evidence="1">
    <location>
        <begin position="45"/>
        <end position="71"/>
    </location>
</feature>
<dbReference type="EMBL" id="AMZH03007663">
    <property type="protein sequence ID" value="RRT60733.1"/>
    <property type="molecule type" value="Genomic_DNA"/>
</dbReference>
<dbReference type="Proteomes" id="UP000287651">
    <property type="component" value="Unassembled WGS sequence"/>
</dbReference>